<dbReference type="SUPFAM" id="SSF110738">
    <property type="entry name" value="Glycerate kinase I"/>
    <property type="match status" value="1"/>
</dbReference>
<dbReference type="KEGG" id="parq:DSM112329_05113"/>
<dbReference type="EMBL" id="CP114014">
    <property type="protein sequence ID" value="XAY08215.1"/>
    <property type="molecule type" value="Genomic_DNA"/>
</dbReference>
<reference evidence="2" key="1">
    <citation type="submission" date="2022-12" db="EMBL/GenBank/DDBJ databases">
        <title>Paraconexibacter alkalitolerans sp. nov. and Baekduia alba sp. nov., isolated from soil and emended description of the genera Paraconexibacter (Chun et al., 2020) and Baekduia (An et al., 2020).</title>
        <authorList>
            <person name="Vieira S."/>
            <person name="Huber K.J."/>
            <person name="Geppert A."/>
            <person name="Wolf J."/>
            <person name="Neumann-Schaal M."/>
            <person name="Muesken M."/>
            <person name="Overmann J."/>
        </authorList>
    </citation>
    <scope>NUCLEOTIDE SEQUENCE</scope>
    <source>
        <strain evidence="2">AEG42_29</strain>
    </source>
</reference>
<dbReference type="InterPro" id="IPR036129">
    <property type="entry name" value="Glycerate_kinase_sf"/>
</dbReference>
<sequence>MARFLVAPDSFKGTFTAAQVAAAIGRGLESSGAPPPDLCPVADGGEGTLAVLLTALGGTTGGATVAGPLGDPVVAGFALIEDGGTAIVEVAGASGLGLVPDSRVGPQAAWDASTRGTGELIVAAARAGAEVILVAAGGSATTDGGAGAVAAIEAAGGLGGAALVVLCDVRTPFEEAARVFAPQKGADAACVERLSARLDEVAARLPRDPRGVPLAGAAGGLAGGLWAAFGAHLEGGAAFVLDAVGFDERLQAADALVVGEGRLDGQTGQGKIVGELAARAAAAGMPCHAIVGQDGTDDAGRGALGLAGVSEATSLAAIEAAAVALARAVRGA</sequence>
<dbReference type="RefSeq" id="WP_354699398.1">
    <property type="nucleotide sequence ID" value="NZ_CP114014.1"/>
</dbReference>
<protein>
    <submittedName>
        <fullName evidence="2">Glycerate 2-kinase</fullName>
        <ecNumber evidence="2">2.7.1.165</ecNumber>
    </submittedName>
</protein>
<keyword evidence="1 2" id="KW-0808">Transferase</keyword>
<dbReference type="Pfam" id="PF02595">
    <property type="entry name" value="Gly_kinase"/>
    <property type="match status" value="2"/>
</dbReference>
<dbReference type="EC" id="2.7.1.165" evidence="2"/>
<proteinExistence type="inferred from homology"/>
<dbReference type="InterPro" id="IPR018193">
    <property type="entry name" value="Glyc_kinase_flavodox-like_fold"/>
</dbReference>
<dbReference type="AlphaFoldDB" id="A0AAU7B2I7"/>
<dbReference type="PANTHER" id="PTHR21599">
    <property type="entry name" value="GLYCERATE KINASE"/>
    <property type="match status" value="1"/>
</dbReference>
<dbReference type="PIRSF" id="PIRSF006078">
    <property type="entry name" value="GlxK"/>
    <property type="match status" value="1"/>
</dbReference>
<dbReference type="GO" id="GO:0008887">
    <property type="term" value="F:glycerate kinase activity"/>
    <property type="evidence" value="ECO:0007669"/>
    <property type="project" value="UniProtKB-UniRule"/>
</dbReference>
<organism evidence="2">
    <name type="scientific">Paraconexibacter sp. AEG42_29</name>
    <dbReference type="NCBI Taxonomy" id="2997339"/>
    <lineage>
        <taxon>Bacteria</taxon>
        <taxon>Bacillati</taxon>
        <taxon>Actinomycetota</taxon>
        <taxon>Thermoleophilia</taxon>
        <taxon>Solirubrobacterales</taxon>
        <taxon>Paraconexibacteraceae</taxon>
        <taxon>Paraconexibacter</taxon>
    </lineage>
</organism>
<dbReference type="GO" id="GO:0043798">
    <property type="term" value="F:glycerate 2-kinase activity"/>
    <property type="evidence" value="ECO:0007669"/>
    <property type="project" value="UniProtKB-EC"/>
</dbReference>
<name>A0AAU7B2I7_9ACTN</name>
<accession>A0AAU7B2I7</accession>
<comment type="similarity">
    <text evidence="1">Belongs to the glycerate kinase type-1 family.</text>
</comment>
<keyword evidence="1" id="KW-0418">Kinase</keyword>
<evidence type="ECO:0000256" key="1">
    <source>
        <dbReference type="PIRNR" id="PIRNR006078"/>
    </source>
</evidence>
<dbReference type="Gene3D" id="3.90.1510.10">
    <property type="entry name" value="Glycerate kinase, domain 2"/>
    <property type="match status" value="2"/>
</dbReference>
<evidence type="ECO:0000313" key="2">
    <source>
        <dbReference type="EMBL" id="XAY08215.1"/>
    </source>
</evidence>
<dbReference type="InterPro" id="IPR004381">
    <property type="entry name" value="Glycerate_kinase"/>
</dbReference>
<dbReference type="PANTHER" id="PTHR21599:SF0">
    <property type="entry name" value="GLYCERATE KINASE"/>
    <property type="match status" value="1"/>
</dbReference>
<dbReference type="GO" id="GO:0031388">
    <property type="term" value="P:organic acid phosphorylation"/>
    <property type="evidence" value="ECO:0007669"/>
    <property type="project" value="UniProtKB-UniRule"/>
</dbReference>
<gene>
    <name evidence="2" type="primary">garK</name>
    <name evidence="2" type="ORF">DSM112329_05113</name>
</gene>